<dbReference type="EMBL" id="JAJSOW010000105">
    <property type="protein sequence ID" value="KAI9165611.1"/>
    <property type="molecule type" value="Genomic_DNA"/>
</dbReference>
<comment type="caution">
    <text evidence="3">The sequence shown here is derived from an EMBL/GenBank/DDBJ whole genome shotgun (WGS) entry which is preliminary data.</text>
</comment>
<reference evidence="3" key="1">
    <citation type="journal article" date="2022" name="Plant J.">
        <title>Strategies of tolerance reflected in two North American maple genomes.</title>
        <authorList>
            <person name="McEvoy S.L."/>
            <person name="Sezen U.U."/>
            <person name="Trouern-Trend A."/>
            <person name="McMahon S.M."/>
            <person name="Schaberg P.G."/>
            <person name="Yang J."/>
            <person name="Wegrzyn J.L."/>
            <person name="Swenson N.G."/>
        </authorList>
    </citation>
    <scope>NUCLEOTIDE SEQUENCE</scope>
    <source>
        <strain evidence="3">91603</strain>
    </source>
</reference>
<keyword evidence="1" id="KW-0378">Hydrolase</keyword>
<dbReference type="Pfam" id="PF01764">
    <property type="entry name" value="Lipase_3"/>
    <property type="match status" value="1"/>
</dbReference>
<evidence type="ECO:0000313" key="4">
    <source>
        <dbReference type="Proteomes" id="UP001064489"/>
    </source>
</evidence>
<gene>
    <name evidence="3" type="ORF">LWI28_017400</name>
</gene>
<evidence type="ECO:0000259" key="2">
    <source>
        <dbReference type="Pfam" id="PF01764"/>
    </source>
</evidence>
<dbReference type="SUPFAM" id="SSF53474">
    <property type="entry name" value="alpha/beta-Hydrolases"/>
    <property type="match status" value="1"/>
</dbReference>
<dbReference type="AlphaFoldDB" id="A0AAD5IIL5"/>
<name>A0AAD5IIL5_ACENE</name>
<dbReference type="Gene3D" id="3.40.50.1820">
    <property type="entry name" value="alpha/beta hydrolase"/>
    <property type="match status" value="1"/>
</dbReference>
<dbReference type="PANTHER" id="PTHR46086">
    <property type="entry name" value="ALPHA/BETA-HYDROLASES SUPERFAMILY PROTEIN"/>
    <property type="match status" value="1"/>
</dbReference>
<reference evidence="3" key="2">
    <citation type="submission" date="2023-02" db="EMBL/GenBank/DDBJ databases">
        <authorList>
            <person name="Swenson N.G."/>
            <person name="Wegrzyn J.L."/>
            <person name="Mcevoy S.L."/>
        </authorList>
    </citation>
    <scope>NUCLEOTIDE SEQUENCE</scope>
    <source>
        <strain evidence="3">91603</strain>
        <tissue evidence="3">Leaf</tissue>
    </source>
</reference>
<feature type="domain" description="Fungal lipase-type" evidence="2">
    <location>
        <begin position="231"/>
        <end position="389"/>
    </location>
</feature>
<keyword evidence="4" id="KW-1185">Reference proteome</keyword>
<protein>
    <recommendedName>
        <fullName evidence="2">Fungal lipase-type domain-containing protein</fullName>
    </recommendedName>
</protein>
<dbReference type="InterPro" id="IPR002921">
    <property type="entry name" value="Fungal_lipase-type"/>
</dbReference>
<proteinExistence type="predicted"/>
<dbReference type="PANTHER" id="PTHR46086:SF9">
    <property type="entry name" value="FUNGAL LIPASE-LIKE DOMAIN-CONTAINING PROTEIN"/>
    <property type="match status" value="1"/>
</dbReference>
<dbReference type="GO" id="GO:0006629">
    <property type="term" value="P:lipid metabolic process"/>
    <property type="evidence" value="ECO:0007669"/>
    <property type="project" value="InterPro"/>
</dbReference>
<organism evidence="3 4">
    <name type="scientific">Acer negundo</name>
    <name type="common">Box elder</name>
    <dbReference type="NCBI Taxonomy" id="4023"/>
    <lineage>
        <taxon>Eukaryota</taxon>
        <taxon>Viridiplantae</taxon>
        <taxon>Streptophyta</taxon>
        <taxon>Embryophyta</taxon>
        <taxon>Tracheophyta</taxon>
        <taxon>Spermatophyta</taxon>
        <taxon>Magnoliopsida</taxon>
        <taxon>eudicotyledons</taxon>
        <taxon>Gunneridae</taxon>
        <taxon>Pentapetalae</taxon>
        <taxon>rosids</taxon>
        <taxon>malvids</taxon>
        <taxon>Sapindales</taxon>
        <taxon>Sapindaceae</taxon>
        <taxon>Hippocastanoideae</taxon>
        <taxon>Acereae</taxon>
        <taxon>Acer</taxon>
    </lineage>
</organism>
<sequence>MGSDDHDHDKISDNYVILRPEEVSLYGLIGILVSSDIACKAFVKIPTEKEENIKDRGILFRCLLGQKLLQSFSVPMLKLGSALETWLNILSSNNNLSLLLLRVLQEPTILLRIAWPRWDLASVAIFDSAFSGKVVVPDKTGDKFLSVIGHLDRRVELDKNIKHGDCKYYAMLCAMASKLSYENKAVVEKTVQDCWKMELLGYYDFWNDYQRKATTQGFMFQDKISVPDTIIIAFRGTETFDADAWCTNIDLSWYEFEMGKIHEGFMKALGLVINQGWPKEYEQESKKPLAYYTLREELKKFLKQNSRTKFILTGHSQGGALAILFPAVLALHEETQLLESLEGVYTFGQPRVGDENFKNFMENQLDKYNNFKYLRFVYCNDLIPRLPHDDSTFFFKHFGTCLYYNSCYEGKIVEEEPDKNYILLAMIPTILNAWWELLRSFILPYMEGPDFVETGLLKFARFVGLVFPGFAAHCPQDYVNLTRLGFPDNILIQASRKVYGKVSSFEEIKFDRENHVITQLPQD</sequence>
<dbReference type="CDD" id="cd00519">
    <property type="entry name" value="Lipase_3"/>
    <property type="match status" value="1"/>
</dbReference>
<accession>A0AAD5IIL5</accession>
<dbReference type="InterPro" id="IPR044819">
    <property type="entry name" value="OBL-like"/>
</dbReference>
<evidence type="ECO:0000313" key="3">
    <source>
        <dbReference type="EMBL" id="KAI9165611.1"/>
    </source>
</evidence>
<evidence type="ECO:0000256" key="1">
    <source>
        <dbReference type="ARBA" id="ARBA00022801"/>
    </source>
</evidence>
<dbReference type="InterPro" id="IPR029058">
    <property type="entry name" value="AB_hydrolase_fold"/>
</dbReference>
<dbReference type="GO" id="GO:0004806">
    <property type="term" value="F:triacylglycerol lipase activity"/>
    <property type="evidence" value="ECO:0007669"/>
    <property type="project" value="InterPro"/>
</dbReference>
<dbReference type="Proteomes" id="UP001064489">
    <property type="component" value="Chromosome 10"/>
</dbReference>